<evidence type="ECO:0000313" key="2">
    <source>
        <dbReference type="Proteomes" id="UP000504635"/>
    </source>
</evidence>
<dbReference type="KEGG" id="soy:115891947"/>
<feature type="domain" description="PiggyBac transposable element-derived protein" evidence="1">
    <location>
        <begin position="150"/>
        <end position="301"/>
    </location>
</feature>
<dbReference type="GO" id="GO:0043565">
    <property type="term" value="F:sequence-specific DNA binding"/>
    <property type="evidence" value="ECO:0007669"/>
    <property type="project" value="TreeGrafter"/>
</dbReference>
<dbReference type="PANTHER" id="PTHR47055">
    <property type="entry name" value="DDE_TNP_1_7 DOMAIN-CONTAINING PROTEIN"/>
    <property type="match status" value="1"/>
</dbReference>
<dbReference type="PANTHER" id="PTHR47055:SF3">
    <property type="entry name" value="PHORBOL-ESTER_DAG-TYPE DOMAIN-CONTAINING PROTEIN"/>
    <property type="match status" value="1"/>
</dbReference>
<dbReference type="Proteomes" id="UP000504635">
    <property type="component" value="Unplaced"/>
</dbReference>
<dbReference type="OrthoDB" id="6760274at2759"/>
<keyword evidence="2" id="KW-1185">Reference proteome</keyword>
<dbReference type="InterPro" id="IPR029526">
    <property type="entry name" value="PGBD"/>
</dbReference>
<protein>
    <submittedName>
        <fullName evidence="3">PiggyBac transposable element-derived protein 3-like</fullName>
    </submittedName>
</protein>
<dbReference type="InterPro" id="IPR052638">
    <property type="entry name" value="PiggyBac_TE-derived"/>
</dbReference>
<dbReference type="InterPro" id="IPR011010">
    <property type="entry name" value="DNA_brk_join_enz"/>
</dbReference>
<dbReference type="RefSeq" id="XP_030768418.1">
    <property type="nucleotide sequence ID" value="XM_030912558.1"/>
</dbReference>
<organism evidence="2 3">
    <name type="scientific">Sitophilus oryzae</name>
    <name type="common">Rice weevil</name>
    <name type="synonym">Curculio oryzae</name>
    <dbReference type="NCBI Taxonomy" id="7048"/>
    <lineage>
        <taxon>Eukaryota</taxon>
        <taxon>Metazoa</taxon>
        <taxon>Ecdysozoa</taxon>
        <taxon>Arthropoda</taxon>
        <taxon>Hexapoda</taxon>
        <taxon>Insecta</taxon>
        <taxon>Pterygota</taxon>
        <taxon>Neoptera</taxon>
        <taxon>Endopterygota</taxon>
        <taxon>Coleoptera</taxon>
        <taxon>Polyphaga</taxon>
        <taxon>Cucujiformia</taxon>
        <taxon>Curculionidae</taxon>
        <taxon>Dryophthorinae</taxon>
        <taxon>Sitophilus</taxon>
    </lineage>
</organism>
<evidence type="ECO:0000313" key="3">
    <source>
        <dbReference type="RefSeq" id="XP_030768418.1"/>
    </source>
</evidence>
<gene>
    <name evidence="3" type="primary">LOC115891947</name>
</gene>
<evidence type="ECO:0000259" key="1">
    <source>
        <dbReference type="Pfam" id="PF13843"/>
    </source>
</evidence>
<proteinExistence type="predicted"/>
<dbReference type="Pfam" id="PF13843">
    <property type="entry name" value="DDE_Tnp_1_7"/>
    <property type="match status" value="1"/>
</dbReference>
<dbReference type="AlphaFoldDB" id="A0A6J2YWB4"/>
<accession>A0A6J2YWB4</accession>
<sequence length="400" mass="46155">MPYKRFLTQRQLEEELESVVFELENDNNVVLDAVYIPPDTDALTDEEDIDDENILAETAKPNDIVGTFELHIPSSSNSVDVDQNVRKQYDWDSSDEETLETKKRKITASVSRNTVLAPQWLKGEIEYTHSPISTEHQDKENVAVAVGGKTPLEVFFLFFDEEVTDLVLRYSHKYAADNNRHDFIVSKEELLNFIGIMYLSGYHTLPQTSMYWSTEEDKGVGIVKNCMSRNRFYSIKRNLHLSDNEQLDKNDKFSKIRPFVDIINRKNLQWGIFNFHLSIDEQMVPYFGRHSCKMFIKGKPYSVLKSTLKPRKSETMECNDIKKFLEEAPDGEFLLIKTALIIGIAGACRCDELTNLNVENIRDNDSYLYVMIPDTKSKKPQSFTVMPEGFPVNPVELCRN</sequence>
<reference evidence="3" key="1">
    <citation type="submission" date="2025-08" db="UniProtKB">
        <authorList>
            <consortium name="RefSeq"/>
        </authorList>
    </citation>
    <scope>IDENTIFICATION</scope>
    <source>
        <tissue evidence="3">Gonads</tissue>
    </source>
</reference>
<dbReference type="SUPFAM" id="SSF56349">
    <property type="entry name" value="DNA breaking-rejoining enzymes"/>
    <property type="match status" value="1"/>
</dbReference>
<dbReference type="GeneID" id="115891947"/>
<dbReference type="InParanoid" id="A0A6J2YWB4"/>
<name>A0A6J2YWB4_SITOR</name>